<evidence type="ECO:0000313" key="9">
    <source>
        <dbReference type="Proteomes" id="UP000015105"/>
    </source>
</evidence>
<dbReference type="GO" id="GO:0006355">
    <property type="term" value="P:regulation of DNA-templated transcription"/>
    <property type="evidence" value="ECO:0007669"/>
    <property type="project" value="UniProtKB-UniRule"/>
</dbReference>
<accession>A0A453NFZ8</accession>
<keyword evidence="4 6" id="KW-0862">Zinc</keyword>
<dbReference type="EnsemblPlants" id="AET6Gv20360800.2">
    <property type="protein sequence ID" value="AET6Gv20360800.2"/>
    <property type="gene ID" value="AET6Gv20360800"/>
</dbReference>
<dbReference type="EnsemblPlants" id="AET6Gv20360800.5">
    <property type="protein sequence ID" value="AET6Gv20360800.5"/>
    <property type="gene ID" value="AET6Gv20360800"/>
</dbReference>
<reference evidence="8" key="5">
    <citation type="journal article" date="2021" name="G3 (Bethesda)">
        <title>Aegilops tauschii genome assembly Aet v5.0 features greater sequence contiguity and improved annotation.</title>
        <authorList>
            <person name="Wang L."/>
            <person name="Zhu T."/>
            <person name="Rodriguez J.C."/>
            <person name="Deal K.R."/>
            <person name="Dubcovsky J."/>
            <person name="McGuire P.E."/>
            <person name="Lux T."/>
            <person name="Spannagl M."/>
            <person name="Mayer K.F.X."/>
            <person name="Baldrich P."/>
            <person name="Meyers B.C."/>
            <person name="Huo N."/>
            <person name="Gu Y.Q."/>
            <person name="Zhou H."/>
            <person name="Devos K.M."/>
            <person name="Bennetzen J.L."/>
            <person name="Unver T."/>
            <person name="Budak H."/>
            <person name="Gulick P.J."/>
            <person name="Galiba G."/>
            <person name="Kalapos B."/>
            <person name="Nelson D.R."/>
            <person name="Li P."/>
            <person name="You F.M."/>
            <person name="Luo M.C."/>
            <person name="Dvorak J."/>
        </authorList>
    </citation>
    <scope>NUCLEOTIDE SEQUENCE [LARGE SCALE GENOMIC DNA]</scope>
    <source>
        <strain evidence="8">cv. AL8/78</strain>
    </source>
</reference>
<dbReference type="Gramene" id="AET6Gv20360800.3">
    <property type="protein sequence ID" value="AET6Gv20360800.3"/>
    <property type="gene ID" value="AET6Gv20360800"/>
</dbReference>
<evidence type="ECO:0000256" key="3">
    <source>
        <dbReference type="ARBA" id="ARBA00022771"/>
    </source>
</evidence>
<comment type="subcellular location">
    <subcellularLocation>
        <location evidence="6">Nucleus</location>
    </subcellularLocation>
</comment>
<evidence type="ECO:0000256" key="1">
    <source>
        <dbReference type="ARBA" id="ARBA00005889"/>
    </source>
</evidence>
<dbReference type="Gramene" id="AET6Gv20360800.7">
    <property type="protein sequence ID" value="AET6Gv20360800.7"/>
    <property type="gene ID" value="AET6Gv20360800"/>
</dbReference>
<reference evidence="9" key="2">
    <citation type="journal article" date="2017" name="Nat. Plants">
        <title>The Aegilops tauschii genome reveals multiple impacts of transposons.</title>
        <authorList>
            <person name="Zhao G."/>
            <person name="Zou C."/>
            <person name="Li K."/>
            <person name="Wang K."/>
            <person name="Li T."/>
            <person name="Gao L."/>
            <person name="Zhang X."/>
            <person name="Wang H."/>
            <person name="Yang Z."/>
            <person name="Liu X."/>
            <person name="Jiang W."/>
            <person name="Mao L."/>
            <person name="Kong X."/>
            <person name="Jiao Y."/>
            <person name="Jia J."/>
        </authorList>
    </citation>
    <scope>NUCLEOTIDE SEQUENCE [LARGE SCALE GENOMIC DNA]</scope>
    <source>
        <strain evidence="9">cv. AL8/78</strain>
    </source>
</reference>
<dbReference type="EnsemblPlants" id="AET6Gv20360800.7">
    <property type="protein sequence ID" value="AET6Gv20360800.7"/>
    <property type="gene ID" value="AET6Gv20360800"/>
</dbReference>
<dbReference type="Gramene" id="AET6Gv20360800.5">
    <property type="protein sequence ID" value="AET6Gv20360800.5"/>
    <property type="gene ID" value="AET6Gv20360800"/>
</dbReference>
<dbReference type="Gramene" id="AET6Gv20360800.6">
    <property type="protein sequence ID" value="AET6Gv20360800.6"/>
    <property type="gene ID" value="AET6Gv20360800"/>
</dbReference>
<dbReference type="Proteomes" id="UP000015105">
    <property type="component" value="Chromosome 6D"/>
</dbReference>
<evidence type="ECO:0000256" key="6">
    <source>
        <dbReference type="RuleBase" id="RU367018"/>
    </source>
</evidence>
<dbReference type="EnsemblPlants" id="AET6Gv20360800.13">
    <property type="protein sequence ID" value="AET6Gv20360800.13"/>
    <property type="gene ID" value="AET6Gv20360800"/>
</dbReference>
<evidence type="ECO:0000259" key="7">
    <source>
        <dbReference type="PROSITE" id="PS50966"/>
    </source>
</evidence>
<dbReference type="KEGG" id="ats:109741899"/>
<dbReference type="Gramene" id="AET6Gv20360800.1">
    <property type="protein sequence ID" value="AET6Gv20360800.1"/>
    <property type="gene ID" value="AET6Gv20360800"/>
</dbReference>
<dbReference type="GO" id="GO:0008270">
    <property type="term" value="F:zinc ion binding"/>
    <property type="evidence" value="ECO:0007669"/>
    <property type="project" value="UniProtKB-UniRule"/>
</dbReference>
<dbReference type="RefSeq" id="XP_020156577.1">
    <property type="nucleotide sequence ID" value="XM_020300988.4"/>
</dbReference>
<keyword evidence="3 5" id="KW-0863">Zinc-finger</keyword>
<dbReference type="STRING" id="200361.A0A453NFZ8"/>
<organism evidence="8 9">
    <name type="scientific">Aegilops tauschii subsp. strangulata</name>
    <name type="common">Goatgrass</name>
    <dbReference type="NCBI Taxonomy" id="200361"/>
    <lineage>
        <taxon>Eukaryota</taxon>
        <taxon>Viridiplantae</taxon>
        <taxon>Streptophyta</taxon>
        <taxon>Embryophyta</taxon>
        <taxon>Tracheophyta</taxon>
        <taxon>Spermatophyta</taxon>
        <taxon>Magnoliopsida</taxon>
        <taxon>Liliopsida</taxon>
        <taxon>Poales</taxon>
        <taxon>Poaceae</taxon>
        <taxon>BOP clade</taxon>
        <taxon>Pooideae</taxon>
        <taxon>Triticodae</taxon>
        <taxon>Triticeae</taxon>
        <taxon>Triticinae</taxon>
        <taxon>Aegilops</taxon>
    </lineage>
</organism>
<dbReference type="OMA" id="CALAMEK"/>
<reference evidence="9" key="1">
    <citation type="journal article" date="2014" name="Science">
        <title>Ancient hybridizations among the ancestral genomes of bread wheat.</title>
        <authorList>
            <consortium name="International Wheat Genome Sequencing Consortium,"/>
            <person name="Marcussen T."/>
            <person name="Sandve S.R."/>
            <person name="Heier L."/>
            <person name="Spannagl M."/>
            <person name="Pfeifer M."/>
            <person name="Jakobsen K.S."/>
            <person name="Wulff B.B."/>
            <person name="Steuernagel B."/>
            <person name="Mayer K.F."/>
            <person name="Olsen O.A."/>
        </authorList>
    </citation>
    <scope>NUCLEOTIDE SEQUENCE [LARGE SCALE GENOMIC DNA]</scope>
    <source>
        <strain evidence="9">cv. AL8/78</strain>
    </source>
</reference>
<comment type="function">
    <text evidence="6">Putative transcription activator involved in regulating light control of development.</text>
</comment>
<keyword evidence="9" id="KW-1185">Reference proteome</keyword>
<reference evidence="8" key="3">
    <citation type="journal article" date="2017" name="Nature">
        <title>Genome sequence of the progenitor of the wheat D genome Aegilops tauschii.</title>
        <authorList>
            <person name="Luo M.C."/>
            <person name="Gu Y.Q."/>
            <person name="Puiu D."/>
            <person name="Wang H."/>
            <person name="Twardziok S.O."/>
            <person name="Deal K.R."/>
            <person name="Huo N."/>
            <person name="Zhu T."/>
            <person name="Wang L."/>
            <person name="Wang Y."/>
            <person name="McGuire P.E."/>
            <person name="Liu S."/>
            <person name="Long H."/>
            <person name="Ramasamy R.K."/>
            <person name="Rodriguez J.C."/>
            <person name="Van S.L."/>
            <person name="Yuan L."/>
            <person name="Wang Z."/>
            <person name="Xia Z."/>
            <person name="Xiao L."/>
            <person name="Anderson O.D."/>
            <person name="Ouyang S."/>
            <person name="Liang Y."/>
            <person name="Zimin A.V."/>
            <person name="Pertea G."/>
            <person name="Qi P."/>
            <person name="Bennetzen J.L."/>
            <person name="Dai X."/>
            <person name="Dawson M.W."/>
            <person name="Muller H.G."/>
            <person name="Kugler K."/>
            <person name="Rivarola-Duarte L."/>
            <person name="Spannagl M."/>
            <person name="Mayer K.F.X."/>
            <person name="Lu F.H."/>
            <person name="Bevan M.W."/>
            <person name="Leroy P."/>
            <person name="Li P."/>
            <person name="You F.M."/>
            <person name="Sun Q."/>
            <person name="Liu Z."/>
            <person name="Lyons E."/>
            <person name="Wicker T."/>
            <person name="Salzberg S.L."/>
            <person name="Devos K.M."/>
            <person name="Dvorak J."/>
        </authorList>
    </citation>
    <scope>NUCLEOTIDE SEQUENCE [LARGE SCALE GENOMIC DNA]</scope>
    <source>
        <strain evidence="8">cv. AL8/78</strain>
    </source>
</reference>
<dbReference type="GO" id="GO:0005634">
    <property type="term" value="C:nucleus"/>
    <property type="evidence" value="ECO:0007669"/>
    <property type="project" value="UniProtKB-SubCell"/>
</dbReference>
<dbReference type="EnsemblPlants" id="AET6Gv20360800.4">
    <property type="protein sequence ID" value="AET6Gv20360800.4"/>
    <property type="gene ID" value="AET6Gv20360800"/>
</dbReference>
<dbReference type="AlphaFoldDB" id="A0A453NFZ8"/>
<reference evidence="8" key="4">
    <citation type="submission" date="2019-03" db="UniProtKB">
        <authorList>
            <consortium name="EnsemblPlants"/>
        </authorList>
    </citation>
    <scope>IDENTIFICATION</scope>
</reference>
<evidence type="ECO:0000256" key="2">
    <source>
        <dbReference type="ARBA" id="ARBA00022723"/>
    </source>
</evidence>
<dbReference type="EnsemblPlants" id="AET6Gv20360800.3">
    <property type="protein sequence ID" value="AET6Gv20360800.3"/>
    <property type="gene ID" value="AET6Gv20360800"/>
</dbReference>
<dbReference type="Pfam" id="PF04434">
    <property type="entry name" value="SWIM"/>
    <property type="match status" value="1"/>
</dbReference>
<dbReference type="InterPro" id="IPR007527">
    <property type="entry name" value="Znf_SWIM"/>
</dbReference>
<proteinExistence type="inferred from homology"/>
<dbReference type="Gramene" id="AET6Gv20360800.2">
    <property type="protein sequence ID" value="AET6Gv20360800.2"/>
    <property type="gene ID" value="AET6Gv20360800"/>
</dbReference>
<dbReference type="PROSITE" id="PS50966">
    <property type="entry name" value="ZF_SWIM"/>
    <property type="match status" value="1"/>
</dbReference>
<sequence length="334" mass="38143">MAGRVCLISMGCKKNTFLTQIYETRMKRAKPYFMNFFCAKMTSTQRSESANHLLKGYVPSGSPMHFFVRQYEKMQFDRDSEESYQEKRTKLGGVVLAQNLPIEIHASKIYTRAMFENFGEMLYEGGSYVLVEVVPCREYIARHVKKDSRDKWCKNEFLVQVNELADELKCECGMFEHFGMVCSHALKVMIQLGLQEVPAKHVLKRWTRDARDILPPEFIRSQKDQGPLKYSSRRHNNPHLLCLEIVRLGDSNVDAYTLAMEQLRNAKALLEPVADVRDGMGLSNREMAGDSAGSSIAHKQQSGAECLAMFRQLWGTIQEETSGAAYNKPRQSAI</sequence>
<name>A0A453NFZ8_AEGTS</name>
<dbReference type="InterPro" id="IPR006564">
    <property type="entry name" value="Znf_PMZ"/>
</dbReference>
<dbReference type="EnsemblPlants" id="AET6Gv20360800.1">
    <property type="protein sequence ID" value="AET6Gv20360800.1"/>
    <property type="gene ID" value="AET6Gv20360800"/>
</dbReference>
<keyword evidence="6" id="KW-0539">Nucleus</keyword>
<dbReference type="GeneID" id="109741899"/>
<dbReference type="Gramene" id="AET6Gv20360800.13">
    <property type="protein sequence ID" value="AET6Gv20360800.13"/>
    <property type="gene ID" value="AET6Gv20360800"/>
</dbReference>
<dbReference type="PANTHER" id="PTHR31669">
    <property type="entry name" value="PROTEIN FAR1-RELATED SEQUENCE 10-RELATED"/>
    <property type="match status" value="1"/>
</dbReference>
<dbReference type="RefSeq" id="XP_020156578.1">
    <property type="nucleotide sequence ID" value="XM_020300989.4"/>
</dbReference>
<dbReference type="Gramene" id="AET6Gv20360800.4">
    <property type="protein sequence ID" value="AET6Gv20360800.4"/>
    <property type="gene ID" value="AET6Gv20360800"/>
</dbReference>
<evidence type="ECO:0000313" key="8">
    <source>
        <dbReference type="EnsemblPlants" id="AET6Gv20360800.13"/>
    </source>
</evidence>
<protein>
    <recommendedName>
        <fullName evidence="6">Protein FAR1-RELATED SEQUENCE</fullName>
    </recommendedName>
</protein>
<feature type="domain" description="SWIM-type" evidence="7">
    <location>
        <begin position="157"/>
        <end position="193"/>
    </location>
</feature>
<dbReference type="InterPro" id="IPR031052">
    <property type="entry name" value="FHY3/FAR1"/>
</dbReference>
<dbReference type="SMART" id="SM00575">
    <property type="entry name" value="ZnF_PMZ"/>
    <property type="match status" value="1"/>
</dbReference>
<comment type="similarity">
    <text evidence="1 6">Belongs to the FHY3/FAR1 family.</text>
</comment>
<keyword evidence="2 6" id="KW-0479">Metal-binding</keyword>
<dbReference type="PANTHER" id="PTHR31669:SF307">
    <property type="entry name" value="PROTEIN FAR1-RELATED SEQUENCE"/>
    <property type="match status" value="1"/>
</dbReference>
<evidence type="ECO:0000256" key="4">
    <source>
        <dbReference type="ARBA" id="ARBA00022833"/>
    </source>
</evidence>
<dbReference type="OrthoDB" id="681484at2759"/>
<dbReference type="EnsemblPlants" id="AET6Gv20360800.6">
    <property type="protein sequence ID" value="AET6Gv20360800.6"/>
    <property type="gene ID" value="AET6Gv20360800"/>
</dbReference>
<evidence type="ECO:0000256" key="5">
    <source>
        <dbReference type="PROSITE-ProRule" id="PRU00325"/>
    </source>
</evidence>